<dbReference type="SUPFAM" id="SSF54637">
    <property type="entry name" value="Thioesterase/thiol ester dehydrase-isomerase"/>
    <property type="match status" value="1"/>
</dbReference>
<name>A0A1N7Q2D6_9RHOB</name>
<dbReference type="OrthoDB" id="7204167at2"/>
<gene>
    <name evidence="1" type="ORF">SAMN05421759_12523</name>
</gene>
<sequence>MAGYTYRNAVMFQHCDPAGIVFYPRYFEMINEVVETLFRDALRWPFAEMHVRERMGVPTGKISTDFHAPSRLGDVLDWRLVVTRIGGASLDATVSAACAGEARLTATLTLVYVDLEAMRSVRWPEDKRAALAQFMEDTP</sequence>
<dbReference type="STRING" id="633194.SAMN05421759_12523"/>
<evidence type="ECO:0000313" key="2">
    <source>
        <dbReference type="Proteomes" id="UP000186684"/>
    </source>
</evidence>
<accession>A0A1N7Q2D6</accession>
<dbReference type="InterPro" id="IPR029069">
    <property type="entry name" value="HotDog_dom_sf"/>
</dbReference>
<evidence type="ECO:0000313" key="1">
    <source>
        <dbReference type="EMBL" id="SIT17054.1"/>
    </source>
</evidence>
<dbReference type="Gene3D" id="3.10.129.10">
    <property type="entry name" value="Hotdog Thioesterase"/>
    <property type="match status" value="1"/>
</dbReference>
<dbReference type="Pfam" id="PF13279">
    <property type="entry name" value="4HBT_2"/>
    <property type="match status" value="1"/>
</dbReference>
<protein>
    <submittedName>
        <fullName evidence="1">4-hydroxybenzoyl-CoA thioesterase</fullName>
    </submittedName>
</protein>
<reference evidence="2" key="1">
    <citation type="submission" date="2017-01" db="EMBL/GenBank/DDBJ databases">
        <authorList>
            <person name="Varghese N."/>
            <person name="Submissions S."/>
        </authorList>
    </citation>
    <scope>NUCLEOTIDE SEQUENCE [LARGE SCALE GENOMIC DNA]</scope>
    <source>
        <strain evidence="2">DSM 29430</strain>
    </source>
</reference>
<dbReference type="AlphaFoldDB" id="A0A1N7Q2D6"/>
<keyword evidence="2" id="KW-1185">Reference proteome</keyword>
<dbReference type="Proteomes" id="UP000186684">
    <property type="component" value="Unassembled WGS sequence"/>
</dbReference>
<dbReference type="CDD" id="cd00586">
    <property type="entry name" value="4HBT"/>
    <property type="match status" value="1"/>
</dbReference>
<organism evidence="1 2">
    <name type="scientific">Roseivivax lentus</name>
    <dbReference type="NCBI Taxonomy" id="633194"/>
    <lineage>
        <taxon>Bacteria</taxon>
        <taxon>Pseudomonadati</taxon>
        <taxon>Pseudomonadota</taxon>
        <taxon>Alphaproteobacteria</taxon>
        <taxon>Rhodobacterales</taxon>
        <taxon>Roseobacteraceae</taxon>
        <taxon>Roseivivax</taxon>
    </lineage>
</organism>
<dbReference type="RefSeq" id="WP_076451163.1">
    <property type="nucleotide sequence ID" value="NZ_FTOQ01000025.1"/>
</dbReference>
<dbReference type="EMBL" id="FTOQ01000025">
    <property type="protein sequence ID" value="SIT17054.1"/>
    <property type="molecule type" value="Genomic_DNA"/>
</dbReference>
<proteinExistence type="predicted"/>